<feature type="compositionally biased region" description="Low complexity" evidence="1">
    <location>
        <begin position="105"/>
        <end position="114"/>
    </location>
</feature>
<evidence type="ECO:0000313" key="2">
    <source>
        <dbReference type="EMBL" id="PSN74723.1"/>
    </source>
</evidence>
<sequence>MLPLETLAPYLFISFVLLYPLYKFATRPSAPLSSSTRHHPQTPPIPTLSQNAAGIIRTLEHVARHTTPHGRPSADAQMAQCALEAISAEAELALRGRQRQRQRQRQQQQQQQHQRGCRVVYPQQAFVGLDAYDVAPLGFDVPLHGGGGEEEEGGKAPLWVRGQGMRGRRGRAEYMVGNDGRQRQQKQQQMSDRGFEEDERRGADAYREASTPEAQGEEESYVQRQDAGQQQQQQQQQQPVPLQAASERQYSARCETVGSQSTAFSSLAPIRPAGGVAAPPPPSPPPPPPPPSADQSLTTLHPYSWLPPLTPRIDEEDDAMHTSDDEDDEEFNSHDEAAYFEYRRGGMGELSSPRFAEGGAREGVPRRDDGIPGIPERERERERIPRIPETQRERTPGGLGRGGIPRVPGGRRWPSRAMRRGKRMERMEGDSF</sequence>
<accession>A0A2T2PAP0</accession>
<feature type="compositionally biased region" description="Acidic residues" evidence="1">
    <location>
        <begin position="314"/>
        <end position="330"/>
    </location>
</feature>
<feature type="region of interest" description="Disordered" evidence="1">
    <location>
        <begin position="350"/>
        <end position="432"/>
    </location>
</feature>
<feature type="region of interest" description="Disordered" evidence="1">
    <location>
        <begin position="95"/>
        <end position="117"/>
    </location>
</feature>
<dbReference type="AlphaFoldDB" id="A0A2T2PAP0"/>
<name>A0A2T2PAP0_CORCC</name>
<protein>
    <submittedName>
        <fullName evidence="2">Uncharacterized protein</fullName>
    </submittedName>
</protein>
<feature type="compositionally biased region" description="Basic and acidic residues" evidence="1">
    <location>
        <begin position="198"/>
        <end position="207"/>
    </location>
</feature>
<feature type="compositionally biased region" description="Pro residues" evidence="1">
    <location>
        <begin position="278"/>
        <end position="292"/>
    </location>
</feature>
<dbReference type="EMBL" id="KZ678128">
    <property type="protein sequence ID" value="PSN74723.1"/>
    <property type="molecule type" value="Genomic_DNA"/>
</dbReference>
<gene>
    <name evidence="2" type="ORF">BS50DRAFT_567520</name>
</gene>
<evidence type="ECO:0000256" key="1">
    <source>
        <dbReference type="SAM" id="MobiDB-lite"/>
    </source>
</evidence>
<organism evidence="2 3">
    <name type="scientific">Corynespora cassiicola Philippines</name>
    <dbReference type="NCBI Taxonomy" id="1448308"/>
    <lineage>
        <taxon>Eukaryota</taxon>
        <taxon>Fungi</taxon>
        <taxon>Dikarya</taxon>
        <taxon>Ascomycota</taxon>
        <taxon>Pezizomycotina</taxon>
        <taxon>Dothideomycetes</taxon>
        <taxon>Pleosporomycetidae</taxon>
        <taxon>Pleosporales</taxon>
        <taxon>Corynesporascaceae</taxon>
        <taxon>Corynespora</taxon>
    </lineage>
</organism>
<feature type="compositionally biased region" description="Basic and acidic residues" evidence="1">
    <location>
        <begin position="359"/>
        <end position="395"/>
    </location>
</feature>
<evidence type="ECO:0000313" key="3">
    <source>
        <dbReference type="Proteomes" id="UP000240883"/>
    </source>
</evidence>
<proteinExistence type="predicted"/>
<dbReference type="Proteomes" id="UP000240883">
    <property type="component" value="Unassembled WGS sequence"/>
</dbReference>
<keyword evidence="3" id="KW-1185">Reference proteome</keyword>
<feature type="compositionally biased region" description="Low complexity" evidence="1">
    <location>
        <begin position="229"/>
        <end position="238"/>
    </location>
</feature>
<feature type="region of interest" description="Disordered" evidence="1">
    <location>
        <begin position="145"/>
        <end position="333"/>
    </location>
</feature>
<feature type="region of interest" description="Disordered" evidence="1">
    <location>
        <begin position="29"/>
        <end position="49"/>
    </location>
</feature>
<feature type="compositionally biased region" description="Basic residues" evidence="1">
    <location>
        <begin position="413"/>
        <end position="423"/>
    </location>
</feature>
<reference evidence="2 3" key="1">
    <citation type="journal article" date="2018" name="Front. Microbiol.">
        <title>Genome-Wide Analysis of Corynespora cassiicola Leaf Fall Disease Putative Effectors.</title>
        <authorList>
            <person name="Lopez D."/>
            <person name="Ribeiro S."/>
            <person name="Label P."/>
            <person name="Fumanal B."/>
            <person name="Venisse J.S."/>
            <person name="Kohler A."/>
            <person name="de Oliveira R.R."/>
            <person name="Labutti K."/>
            <person name="Lipzen A."/>
            <person name="Lail K."/>
            <person name="Bauer D."/>
            <person name="Ohm R.A."/>
            <person name="Barry K.W."/>
            <person name="Spatafora J."/>
            <person name="Grigoriev I.V."/>
            <person name="Martin F.M."/>
            <person name="Pujade-Renaud V."/>
        </authorList>
    </citation>
    <scope>NUCLEOTIDE SEQUENCE [LARGE SCALE GENOMIC DNA]</scope>
    <source>
        <strain evidence="2 3">Philippines</strain>
    </source>
</reference>